<dbReference type="EMBL" id="UINC01193583">
    <property type="protein sequence ID" value="SVE09275.1"/>
    <property type="molecule type" value="Genomic_DNA"/>
</dbReference>
<name>A0A383APZ6_9ZZZZ</name>
<protein>
    <submittedName>
        <fullName evidence="1">Uncharacterized protein</fullName>
    </submittedName>
</protein>
<accession>A0A383APZ6</accession>
<evidence type="ECO:0000313" key="1">
    <source>
        <dbReference type="EMBL" id="SVE09275.1"/>
    </source>
</evidence>
<dbReference type="AlphaFoldDB" id="A0A383APZ6"/>
<proteinExistence type="predicted"/>
<sequence>MFNFFVELTMYVIVCQPLGVLWKGG</sequence>
<reference evidence="1" key="1">
    <citation type="submission" date="2018-05" db="EMBL/GenBank/DDBJ databases">
        <authorList>
            <person name="Lanie J.A."/>
            <person name="Ng W.-L."/>
            <person name="Kazmierczak K.M."/>
            <person name="Andrzejewski T.M."/>
            <person name="Davidsen T.M."/>
            <person name="Wayne K.J."/>
            <person name="Tettelin H."/>
            <person name="Glass J.I."/>
            <person name="Rusch D."/>
            <person name="Podicherti R."/>
            <person name="Tsui H.-C.T."/>
            <person name="Winkler M.E."/>
        </authorList>
    </citation>
    <scope>NUCLEOTIDE SEQUENCE</scope>
</reference>
<gene>
    <name evidence="1" type="ORF">METZ01_LOCUS462129</name>
</gene>
<organism evidence="1">
    <name type="scientific">marine metagenome</name>
    <dbReference type="NCBI Taxonomy" id="408172"/>
    <lineage>
        <taxon>unclassified sequences</taxon>
        <taxon>metagenomes</taxon>
        <taxon>ecological metagenomes</taxon>
    </lineage>
</organism>